<dbReference type="InterPro" id="IPR036691">
    <property type="entry name" value="Endo/exonu/phosph_ase_sf"/>
</dbReference>
<feature type="signal peptide" evidence="1">
    <location>
        <begin position="1"/>
        <end position="27"/>
    </location>
</feature>
<dbReference type="SUPFAM" id="SSF56219">
    <property type="entry name" value="DNase I-like"/>
    <property type="match status" value="1"/>
</dbReference>
<evidence type="ECO:0000256" key="1">
    <source>
        <dbReference type="SAM" id="SignalP"/>
    </source>
</evidence>
<dbReference type="EMBL" id="MPKY01000001">
    <property type="protein sequence ID" value="OJS98650.1"/>
    <property type="molecule type" value="Genomic_DNA"/>
</dbReference>
<dbReference type="PANTHER" id="PTHR42834">
    <property type="entry name" value="ENDONUCLEASE/EXONUCLEASE/PHOSPHATASE FAMILY PROTEIN (AFU_ORTHOLOGUE AFUA_3G09210)"/>
    <property type="match status" value="1"/>
</dbReference>
<dbReference type="RefSeq" id="WP_072675790.1">
    <property type="nucleotide sequence ID" value="NZ_MPKY01000001.1"/>
</dbReference>
<accession>A0A1M2UTL7</accession>
<keyword evidence="3" id="KW-0540">Nuclease</keyword>
<dbReference type="PANTHER" id="PTHR42834:SF1">
    <property type="entry name" value="ENDONUCLEASE_EXONUCLEASE_PHOSPHATASE FAMILY PROTEIN (AFU_ORTHOLOGUE AFUA_3G09210)"/>
    <property type="match status" value="1"/>
</dbReference>
<keyword evidence="4" id="KW-1185">Reference proteome</keyword>
<evidence type="ECO:0000313" key="3">
    <source>
        <dbReference type="EMBL" id="OJS98650.1"/>
    </source>
</evidence>
<sequence>MTTLSRLLLNAALGLVTTLCVPTQAVAEACGAPATAIHAIQGSGAASPKVGQTVTVEGILTQDSRHKGGFGGFYLQQADTETDQDPATSEALFIYTRQAAGKPGQRLRLTGTVKEYHGLTELVDVGKLTVCGEGELPKPIEVSLPWSQPPESLENMRVRFAAPLTVIDHYNLALYGELALAAEDQVIPTEYLAPGPAAVRQARINHQHRVFLDDGLAVRNPDPVPWPPGGLDGQNTVRAGDTVSQLQGVLDFRFGQWRVQPDRQPVFKASNERPQPPGKPDDVHLRIVTLNLENYFNGNGQGAGFPTARGAESLAAFREQSQRLMAALNLPDPDILAVTELENDGYGPNSAIAELAAQLGAEWRFVATPGDDGSDAIRSALLYRTDRVTPVRGADRQPSEPMGRPPLAQMFQARHSDQAVRIVVTHLKSKSCRNASGKDSDQKDGQGCFNHRRTRATDAMLRWLDSLPVPDVLAGTLITGDLNSYAQEDPVQVLYQQGFTSLLHHFHPCQPGHCPHHSYRYRGEKGSLDYALASASLLPHVIHAQTWNINADEPRALGYDQPPRIPVSGPWRSSDHNPVITDIRLPSP</sequence>
<dbReference type="Gene3D" id="3.60.10.10">
    <property type="entry name" value="Endonuclease/exonuclease/phosphatase"/>
    <property type="match status" value="1"/>
</dbReference>
<keyword evidence="1" id="KW-0732">Signal</keyword>
<dbReference type="OrthoDB" id="9800417at2"/>
<evidence type="ECO:0000313" key="4">
    <source>
        <dbReference type="Proteomes" id="UP000183986"/>
    </source>
</evidence>
<reference evidence="3" key="1">
    <citation type="submission" date="2016-11" db="EMBL/GenBank/DDBJ databases">
        <title>Draft Genome Sequence of Marinobacter hydrocarbonoclasticus strain STW2, a polyaromatic aromatic hydrocarbon degrading and denitrifying bacterium from rhizosphere of Seagrass Enhalus acodoides.</title>
        <authorList>
            <person name="Ling J."/>
            <person name="Dong J."/>
        </authorList>
    </citation>
    <scope>NUCLEOTIDE SEQUENCE [LARGE SCALE GENOMIC DNA]</scope>
    <source>
        <strain evidence="3">STW2</strain>
    </source>
</reference>
<comment type="caution">
    <text evidence="3">The sequence shown here is derived from an EMBL/GenBank/DDBJ whole genome shotgun (WGS) entry which is preliminary data.</text>
</comment>
<dbReference type="InterPro" id="IPR047971">
    <property type="entry name" value="ExeM-like"/>
</dbReference>
<organism evidence="3 4">
    <name type="scientific">Marinobacter nauticus</name>
    <name type="common">Marinobacter hydrocarbonoclasticus</name>
    <name type="synonym">Marinobacter aquaeolei</name>
    <dbReference type="NCBI Taxonomy" id="2743"/>
    <lineage>
        <taxon>Bacteria</taxon>
        <taxon>Pseudomonadati</taxon>
        <taxon>Pseudomonadota</taxon>
        <taxon>Gammaproteobacteria</taxon>
        <taxon>Pseudomonadales</taxon>
        <taxon>Marinobacteraceae</taxon>
        <taxon>Marinobacter</taxon>
    </lineage>
</organism>
<keyword evidence="3" id="KW-0378">Hydrolase</keyword>
<proteinExistence type="predicted"/>
<dbReference type="InterPro" id="IPR005135">
    <property type="entry name" value="Endo/exonuclease/phosphatase"/>
</dbReference>
<dbReference type="GO" id="GO:0004519">
    <property type="term" value="F:endonuclease activity"/>
    <property type="evidence" value="ECO:0007669"/>
    <property type="project" value="UniProtKB-KW"/>
</dbReference>
<dbReference type="CDD" id="cd04486">
    <property type="entry name" value="YhcR_OBF_like"/>
    <property type="match status" value="1"/>
</dbReference>
<feature type="domain" description="Endonuclease/exonuclease/phosphatase" evidence="2">
    <location>
        <begin position="301"/>
        <end position="576"/>
    </location>
</feature>
<evidence type="ECO:0000259" key="2">
    <source>
        <dbReference type="Pfam" id="PF03372"/>
    </source>
</evidence>
<dbReference type="AlphaFoldDB" id="A0A1M2UTL7"/>
<keyword evidence="3" id="KW-0255">Endonuclease</keyword>
<dbReference type="Pfam" id="PF03372">
    <property type="entry name" value="Exo_endo_phos"/>
    <property type="match status" value="1"/>
</dbReference>
<dbReference type="Proteomes" id="UP000183986">
    <property type="component" value="Unassembled WGS sequence"/>
</dbReference>
<dbReference type="NCBIfam" id="NF033681">
    <property type="entry name" value="ExeM_NucH_DNase"/>
    <property type="match status" value="1"/>
</dbReference>
<feature type="chain" id="PRO_5013086768" evidence="1">
    <location>
        <begin position="28"/>
        <end position="588"/>
    </location>
</feature>
<protein>
    <submittedName>
        <fullName evidence="3">Endonuclease</fullName>
    </submittedName>
</protein>
<name>A0A1M2UTL7_MARNT</name>
<gene>
    <name evidence="3" type="ORF">BEE62_00170</name>
</gene>